<proteinExistence type="predicted"/>
<dbReference type="OrthoDB" id="376025at2759"/>
<evidence type="ECO:0000313" key="2">
    <source>
        <dbReference type="Proteomes" id="UP000054566"/>
    </source>
</evidence>
<evidence type="ECO:0000313" key="1">
    <source>
        <dbReference type="EMBL" id="KNC36075.1"/>
    </source>
</evidence>
<sequence length="133" mass="16000">MDLYSFQLTKSLLISLFLTKYLKMNMSRSSWLSHNNNEDFHIGLKQKVTNINEIKERYQNRKMLINKYSNLIMIKIPYSFINIYIYALEANIKSSYKKIPPFCFENISIFLNPDYEVVRNHPFFLSLQEKIKK</sequence>
<dbReference type="Proteomes" id="UP000054566">
    <property type="component" value="Unassembled WGS sequence"/>
</dbReference>
<dbReference type="AlphaFoldDB" id="A0A0L0CUD9"/>
<reference evidence="2" key="2">
    <citation type="submission" date="2015-07" db="EMBL/GenBank/DDBJ databases">
        <title>The genome sequence of Plasmodium falciparum RAJ116.</title>
        <authorList>
            <consortium name="The Broad Institute Genome Sequencing Platform"/>
            <person name="Volkman S.K."/>
            <person name="Neafsey D.E."/>
            <person name="Dash A.P."/>
            <person name="Chitnis C.E."/>
            <person name="Hartl D.L."/>
            <person name="Young S.K."/>
            <person name="Kodira C.D."/>
            <person name="Zeng Q."/>
            <person name="Koehrsen M."/>
            <person name="Godfrey P."/>
            <person name="Alvarado L."/>
            <person name="Berlin A."/>
            <person name="Borenstein D."/>
            <person name="Chen Z."/>
            <person name="Engels R."/>
            <person name="Freedman E."/>
            <person name="Gellesch M."/>
            <person name="Goldberg J."/>
            <person name="Griggs A."/>
            <person name="Gujja S."/>
            <person name="Heiman D."/>
            <person name="Hepburn T."/>
            <person name="Howarth C."/>
            <person name="Jen D."/>
            <person name="Larson L."/>
            <person name="Lewis B."/>
            <person name="Mehta T."/>
            <person name="Park D."/>
            <person name="Pearson M."/>
            <person name="Roberts A."/>
            <person name="Saif S."/>
            <person name="Shea T."/>
            <person name="Shenoy N."/>
            <person name="Sisk P."/>
            <person name="Stolte C."/>
            <person name="Sykes S."/>
            <person name="Walk T."/>
            <person name="White J."/>
            <person name="Yandava C."/>
            <person name="Wirth D.F."/>
            <person name="Nusbaum C."/>
            <person name="Birren B."/>
        </authorList>
    </citation>
    <scope>NUCLEOTIDE SEQUENCE [LARGE SCALE GENOMIC DNA]</scope>
    <source>
        <strain evidence="2">RAJ116</strain>
    </source>
</reference>
<protein>
    <submittedName>
        <fullName evidence="1">Uncharacterized protein</fullName>
    </submittedName>
</protein>
<dbReference type="EMBL" id="GG664005">
    <property type="protein sequence ID" value="KNC36075.1"/>
    <property type="molecule type" value="Genomic_DNA"/>
</dbReference>
<organism evidence="1 2">
    <name type="scientific">Plasmodium falciparum RAJ116</name>
    <dbReference type="NCBI Taxonomy" id="580058"/>
    <lineage>
        <taxon>Eukaryota</taxon>
        <taxon>Sar</taxon>
        <taxon>Alveolata</taxon>
        <taxon>Apicomplexa</taxon>
        <taxon>Aconoidasida</taxon>
        <taxon>Haemosporida</taxon>
        <taxon>Plasmodiidae</taxon>
        <taxon>Plasmodium</taxon>
        <taxon>Plasmodium (Laverania)</taxon>
    </lineage>
</organism>
<accession>A0A0L0CUD9</accession>
<name>A0A0L0CUD9_PLAFA</name>
<gene>
    <name evidence="1" type="ORF">PFLG_01354</name>
</gene>
<reference evidence="2" key="1">
    <citation type="submission" date="2015-07" db="EMBL/GenBank/DDBJ databases">
        <title>Annotation of Plasmodium falciparum RAJ116.</title>
        <authorList>
            <consortium name="The Broad Institute Genome Sequencing Platform"/>
            <person name="Volkman S.K."/>
            <person name="Neafsey D.E."/>
            <person name="Dash A.P."/>
            <person name="Chitnis C.E."/>
            <person name="Hartl D.L."/>
            <person name="Young S.K."/>
            <person name="Zeng Q."/>
            <person name="Koehrsen M."/>
            <person name="Alvarado L."/>
            <person name="Berlin A."/>
            <person name="Borenstein D."/>
            <person name="Chapman S.B."/>
            <person name="Chen Z."/>
            <person name="Engels R."/>
            <person name="Freedman E."/>
            <person name="Gellesch M."/>
            <person name="Goldberg J."/>
            <person name="Griggs A."/>
            <person name="Gujja S."/>
            <person name="Heilman E.R."/>
            <person name="Heiman D.I."/>
            <person name="Howarth C."/>
            <person name="Jen D."/>
            <person name="Larson L."/>
            <person name="Mehta T."/>
            <person name="Neiman D."/>
            <person name="Park D."/>
            <person name="Pearson M."/>
            <person name="Roberts A."/>
            <person name="Saif S."/>
            <person name="Shea T."/>
            <person name="Shenoy N."/>
            <person name="Sisk P."/>
            <person name="Stolte C."/>
            <person name="Sykes S."/>
            <person name="Walk T."/>
            <person name="White J."/>
            <person name="Yandava C."/>
            <person name="Haas B."/>
            <person name="Henn M.R."/>
            <person name="Nusbaum C."/>
            <person name="Birren B."/>
        </authorList>
    </citation>
    <scope>NUCLEOTIDE SEQUENCE [LARGE SCALE GENOMIC DNA]</scope>
    <source>
        <strain evidence="2">RAJ116</strain>
    </source>
</reference>